<sequence>MFDDFSQLYESLDLLKCGYTLDDIETARPEEMERYYPPEQIRKYGALGIELRLLHG</sequence>
<accession>A0A6H3G086</accession>
<organism evidence="1 2">
    <name type="scientific">Streptococcus agalactiae</name>
    <dbReference type="NCBI Taxonomy" id="1311"/>
    <lineage>
        <taxon>Bacteria</taxon>
        <taxon>Bacillati</taxon>
        <taxon>Bacillota</taxon>
        <taxon>Bacilli</taxon>
        <taxon>Lactobacillales</taxon>
        <taxon>Streptococcaceae</taxon>
        <taxon>Streptococcus</taxon>
    </lineage>
</organism>
<name>A0A6H3G086_STRAG</name>
<dbReference type="Proteomes" id="UP000256718">
    <property type="component" value="Unassembled WGS sequence"/>
</dbReference>
<dbReference type="SUPFAM" id="SSF88697">
    <property type="entry name" value="PUA domain-like"/>
    <property type="match status" value="1"/>
</dbReference>
<comment type="caution">
    <text evidence="1">The sequence shown here is derived from an EMBL/GenBank/DDBJ whole genome shotgun (WGS) entry which is preliminary data.</text>
</comment>
<dbReference type="AlphaFoldDB" id="A0A6H3G086"/>
<dbReference type="Gene3D" id="2.30.130.30">
    <property type="entry name" value="Hypothetical protein"/>
    <property type="match status" value="1"/>
</dbReference>
<dbReference type="InterPro" id="IPR015947">
    <property type="entry name" value="PUA-like_sf"/>
</dbReference>
<evidence type="ECO:0000313" key="2">
    <source>
        <dbReference type="Proteomes" id="UP000256718"/>
    </source>
</evidence>
<evidence type="ECO:0000313" key="1">
    <source>
        <dbReference type="EMBL" id="RDY73951.1"/>
    </source>
</evidence>
<dbReference type="EMBL" id="QHGZ01000263">
    <property type="protein sequence ID" value="RDY73951.1"/>
    <property type="molecule type" value="Genomic_DNA"/>
</dbReference>
<protein>
    <submittedName>
        <fullName evidence="1">Uncharacterized protein</fullName>
    </submittedName>
</protein>
<gene>
    <name evidence="1" type="ORF">C4618_13510</name>
</gene>
<reference evidence="1 2" key="1">
    <citation type="journal article" date="2018" name="Emerg. Microbes Infect.">
        <title>Phenotypic and molecular analysis of nontypeable Group B streptococci: identification of cps2a and hybrid cps2a/cps5 Group B streptococcal capsule gene clusters.</title>
        <authorList>
            <person name="Alhhazmi A."/>
            <person name="Tyrrell G.J."/>
        </authorList>
    </citation>
    <scope>NUCLEOTIDE SEQUENCE [LARGE SCALE GENOMIC DNA]</scope>
    <source>
        <strain evidence="1 2">PLGBS17</strain>
    </source>
</reference>
<proteinExistence type="predicted"/>